<dbReference type="Pfam" id="PF07690">
    <property type="entry name" value="MFS_1"/>
    <property type="match status" value="1"/>
</dbReference>
<organism evidence="10 11">
    <name type="scientific">Parasphingopyxis lamellibrachiae</name>
    <dbReference type="NCBI Taxonomy" id="680125"/>
    <lineage>
        <taxon>Bacteria</taxon>
        <taxon>Pseudomonadati</taxon>
        <taxon>Pseudomonadota</taxon>
        <taxon>Alphaproteobacteria</taxon>
        <taxon>Sphingomonadales</taxon>
        <taxon>Sphingomonadaceae</taxon>
        <taxon>Parasphingopyxis</taxon>
    </lineage>
</organism>
<dbReference type="AlphaFoldDB" id="A0A3D9FCE9"/>
<evidence type="ECO:0000313" key="11">
    <source>
        <dbReference type="Proteomes" id="UP000256310"/>
    </source>
</evidence>
<feature type="transmembrane region" description="Helical" evidence="8">
    <location>
        <begin position="183"/>
        <end position="205"/>
    </location>
</feature>
<name>A0A3D9FCE9_9SPHN</name>
<evidence type="ECO:0000256" key="8">
    <source>
        <dbReference type="SAM" id="Phobius"/>
    </source>
</evidence>
<dbReference type="PROSITE" id="PS50850">
    <property type="entry name" value="MFS"/>
    <property type="match status" value="1"/>
</dbReference>
<feature type="transmembrane region" description="Helical" evidence="8">
    <location>
        <begin position="349"/>
        <end position="370"/>
    </location>
</feature>
<feature type="transmembrane region" description="Helical" evidence="8">
    <location>
        <begin position="30"/>
        <end position="54"/>
    </location>
</feature>
<dbReference type="InterPro" id="IPR036259">
    <property type="entry name" value="MFS_trans_sf"/>
</dbReference>
<keyword evidence="11" id="KW-1185">Reference proteome</keyword>
<dbReference type="InterPro" id="IPR004638">
    <property type="entry name" value="EmrB-like"/>
</dbReference>
<comment type="subcellular location">
    <subcellularLocation>
        <location evidence="1">Cell membrane</location>
        <topology evidence="1">Multi-pass membrane protein</topology>
    </subcellularLocation>
</comment>
<feature type="transmembrane region" description="Helical" evidence="8">
    <location>
        <begin position="486"/>
        <end position="507"/>
    </location>
</feature>
<sequence>MCASISATMASASPATPDGDALLPVRYKGLLTFAIMMAMMMQILDTTIANVALPHMQASLGATIDTIAWVLTSYIVATAVAIPITGWLADRVGSRNLFLWSVAFFIVTSMLCGAATSLEQMVTFRIMQGIAAAFIGPISQTAMLDINPTHKHGQAMAIWSLGAVMGPILGPLIGGYITEYYNWRWVFYVNLPLGFLILAMLWFLLPSRPIDKRGFDLFGFSMFALGLASLQLVLDRGQQLDWLDSTSIWIGIGCIIIGFWVFIVHMLTGKNTLLTPAIFTDRNLVGSIIFVAFVGVVVFAIIALIAPLLQGVLGYPVITAGYLLAPRGLGVIVAMGIAARLMNMMDARIILAVGWAITAWSCYMMTHWMIGMDSGPIITVGIIQGLGIGFIFVPLNVIAFATLPVSLRPEGAALMNLLRNVGASIGISITASNVARNLQISHADLGEHITPSTVPSLGLERLNLPADQVAALLDNEISRQALMIGYINNFWLIMWGCIIAVPASMLLKKLPVTGTASVEGETPPNAKPHSAE</sequence>
<evidence type="ECO:0000313" key="10">
    <source>
        <dbReference type="EMBL" id="RED15479.1"/>
    </source>
</evidence>
<dbReference type="NCBIfam" id="TIGR00711">
    <property type="entry name" value="efflux_EmrB"/>
    <property type="match status" value="1"/>
</dbReference>
<feature type="transmembrane region" description="Helical" evidence="8">
    <location>
        <begin position="66"/>
        <end position="85"/>
    </location>
</feature>
<comment type="caution">
    <text evidence="10">The sequence shown here is derived from an EMBL/GenBank/DDBJ whole genome shotgun (WGS) entry which is preliminary data.</text>
</comment>
<evidence type="ECO:0000256" key="2">
    <source>
        <dbReference type="ARBA" id="ARBA00008537"/>
    </source>
</evidence>
<keyword evidence="6 8" id="KW-1133">Transmembrane helix</keyword>
<feature type="transmembrane region" description="Helical" evidence="8">
    <location>
        <begin position="382"/>
        <end position="405"/>
    </location>
</feature>
<dbReference type="Proteomes" id="UP000256310">
    <property type="component" value="Unassembled WGS sequence"/>
</dbReference>
<evidence type="ECO:0000259" key="9">
    <source>
        <dbReference type="PROSITE" id="PS50850"/>
    </source>
</evidence>
<evidence type="ECO:0000256" key="4">
    <source>
        <dbReference type="ARBA" id="ARBA00022475"/>
    </source>
</evidence>
<evidence type="ECO:0000256" key="6">
    <source>
        <dbReference type="ARBA" id="ARBA00022989"/>
    </source>
</evidence>
<feature type="transmembrane region" description="Helical" evidence="8">
    <location>
        <begin position="246"/>
        <end position="267"/>
    </location>
</feature>
<evidence type="ECO:0000256" key="5">
    <source>
        <dbReference type="ARBA" id="ARBA00022692"/>
    </source>
</evidence>
<feature type="transmembrane region" description="Helical" evidence="8">
    <location>
        <begin position="288"/>
        <end position="309"/>
    </location>
</feature>
<dbReference type="Gene3D" id="1.20.1250.20">
    <property type="entry name" value="MFS general substrate transporter like domains"/>
    <property type="match status" value="1"/>
</dbReference>
<evidence type="ECO:0000256" key="1">
    <source>
        <dbReference type="ARBA" id="ARBA00004651"/>
    </source>
</evidence>
<protein>
    <submittedName>
        <fullName evidence="10">DHA2 family multidrug resistance protein</fullName>
    </submittedName>
</protein>
<keyword evidence="7 8" id="KW-0472">Membrane</keyword>
<dbReference type="EMBL" id="QRDP01000004">
    <property type="protein sequence ID" value="RED15479.1"/>
    <property type="molecule type" value="Genomic_DNA"/>
</dbReference>
<feature type="domain" description="Major facilitator superfamily (MFS) profile" evidence="9">
    <location>
        <begin position="31"/>
        <end position="512"/>
    </location>
</feature>
<dbReference type="PANTHER" id="PTHR42718:SF9">
    <property type="entry name" value="MAJOR FACILITATOR SUPERFAMILY MULTIDRUG TRANSPORTER MFSC"/>
    <property type="match status" value="1"/>
</dbReference>
<reference evidence="10 11" key="1">
    <citation type="submission" date="2018-07" db="EMBL/GenBank/DDBJ databases">
        <title>Genomic Encyclopedia of Type Strains, Phase IV (KMG-IV): sequencing the most valuable type-strain genomes for metagenomic binning, comparative biology and taxonomic classification.</title>
        <authorList>
            <person name="Goeker M."/>
        </authorList>
    </citation>
    <scope>NUCLEOTIDE SEQUENCE [LARGE SCALE GENOMIC DNA]</scope>
    <source>
        <strain evidence="10 11">DSM 26725</strain>
    </source>
</reference>
<comment type="similarity">
    <text evidence="2">Belongs to the major facilitator superfamily. EmrB family.</text>
</comment>
<dbReference type="GO" id="GO:0022857">
    <property type="term" value="F:transmembrane transporter activity"/>
    <property type="evidence" value="ECO:0007669"/>
    <property type="project" value="InterPro"/>
</dbReference>
<dbReference type="CDD" id="cd17503">
    <property type="entry name" value="MFS_LmrB_MDR_like"/>
    <property type="match status" value="1"/>
</dbReference>
<dbReference type="Gene3D" id="1.20.1720.10">
    <property type="entry name" value="Multidrug resistance protein D"/>
    <property type="match status" value="1"/>
</dbReference>
<gene>
    <name evidence="10" type="ORF">DFR46_0473</name>
</gene>
<accession>A0A3D9FCE9</accession>
<dbReference type="InterPro" id="IPR011701">
    <property type="entry name" value="MFS"/>
</dbReference>
<dbReference type="GO" id="GO:0005886">
    <property type="term" value="C:plasma membrane"/>
    <property type="evidence" value="ECO:0007669"/>
    <property type="project" value="UniProtKB-SubCell"/>
</dbReference>
<keyword evidence="3" id="KW-0813">Transport</keyword>
<keyword evidence="4" id="KW-1003">Cell membrane</keyword>
<proteinExistence type="inferred from homology"/>
<keyword evidence="5 8" id="KW-0812">Transmembrane</keyword>
<dbReference type="InterPro" id="IPR020846">
    <property type="entry name" value="MFS_dom"/>
</dbReference>
<dbReference type="PANTHER" id="PTHR42718">
    <property type="entry name" value="MAJOR FACILITATOR SUPERFAMILY MULTIDRUG TRANSPORTER MFSC"/>
    <property type="match status" value="1"/>
</dbReference>
<feature type="transmembrane region" description="Helical" evidence="8">
    <location>
        <begin position="156"/>
        <end position="177"/>
    </location>
</feature>
<feature type="transmembrane region" description="Helical" evidence="8">
    <location>
        <begin position="315"/>
        <end position="337"/>
    </location>
</feature>
<evidence type="ECO:0000256" key="7">
    <source>
        <dbReference type="ARBA" id="ARBA00023136"/>
    </source>
</evidence>
<feature type="transmembrane region" description="Helical" evidence="8">
    <location>
        <begin position="217"/>
        <end position="234"/>
    </location>
</feature>
<dbReference type="SUPFAM" id="SSF103473">
    <property type="entry name" value="MFS general substrate transporter"/>
    <property type="match status" value="1"/>
</dbReference>
<evidence type="ECO:0000256" key="3">
    <source>
        <dbReference type="ARBA" id="ARBA00022448"/>
    </source>
</evidence>
<feature type="transmembrane region" description="Helical" evidence="8">
    <location>
        <begin position="97"/>
        <end position="118"/>
    </location>
</feature>